<accession>A0ABZ2LJ27</accession>
<keyword evidence="7" id="KW-1185">Reference proteome</keyword>
<dbReference type="Pfam" id="PF00550">
    <property type="entry name" value="PP-binding"/>
    <property type="match status" value="4"/>
</dbReference>
<dbReference type="NCBIfam" id="TIGR01733">
    <property type="entry name" value="AA-adenyl-dom"/>
    <property type="match status" value="2"/>
</dbReference>
<dbReference type="PANTHER" id="PTHR45527:SF14">
    <property type="entry name" value="PLIPASTATIN SYNTHASE SUBUNIT B"/>
    <property type="match status" value="1"/>
</dbReference>
<dbReference type="SMART" id="SM00823">
    <property type="entry name" value="PKS_PP"/>
    <property type="match status" value="4"/>
</dbReference>
<evidence type="ECO:0000313" key="7">
    <source>
        <dbReference type="Proteomes" id="UP001374803"/>
    </source>
</evidence>
<dbReference type="SUPFAM" id="SSF52777">
    <property type="entry name" value="CoA-dependent acyltransferases"/>
    <property type="match status" value="10"/>
</dbReference>
<keyword evidence="3" id="KW-0597">Phosphoprotein</keyword>
<dbReference type="PANTHER" id="PTHR45527">
    <property type="entry name" value="NONRIBOSOMAL PEPTIDE SYNTHETASE"/>
    <property type="match status" value="1"/>
</dbReference>
<dbReference type="Gene3D" id="3.30.559.10">
    <property type="entry name" value="Chloramphenicol acetyltransferase-like domain"/>
    <property type="match status" value="5"/>
</dbReference>
<evidence type="ECO:0000256" key="2">
    <source>
        <dbReference type="ARBA" id="ARBA00022450"/>
    </source>
</evidence>
<reference evidence="6" key="1">
    <citation type="submission" date="2021-12" db="EMBL/GenBank/DDBJ databases">
        <title>Discovery of the Pendulisporaceae a myxobacterial family with distinct sporulation behavior and unique specialized metabolism.</title>
        <authorList>
            <person name="Garcia R."/>
            <person name="Popoff A."/>
            <person name="Bader C.D."/>
            <person name="Loehr J."/>
            <person name="Walesch S."/>
            <person name="Walt C."/>
            <person name="Boldt J."/>
            <person name="Bunk B."/>
            <person name="Haeckl F.J.F.P.J."/>
            <person name="Gunesch A.P."/>
            <person name="Birkelbach J."/>
            <person name="Nuebel U."/>
            <person name="Pietschmann T."/>
            <person name="Bach T."/>
            <person name="Mueller R."/>
        </authorList>
    </citation>
    <scope>NUCLEOTIDE SEQUENCE</scope>
    <source>
        <strain evidence="6">MSr11367</strain>
    </source>
</reference>
<dbReference type="PROSITE" id="PS50075">
    <property type="entry name" value="CARRIER"/>
    <property type="match status" value="4"/>
</dbReference>
<keyword evidence="2" id="KW-0596">Phosphopantetheine</keyword>
<feature type="compositionally biased region" description="Basic and acidic residues" evidence="4">
    <location>
        <begin position="3590"/>
        <end position="3599"/>
    </location>
</feature>
<feature type="domain" description="Carrier" evidence="5">
    <location>
        <begin position="629"/>
        <end position="704"/>
    </location>
</feature>
<dbReference type="Pfam" id="PF13193">
    <property type="entry name" value="AMP-binding_C"/>
    <property type="match status" value="2"/>
</dbReference>
<feature type="domain" description="Carrier" evidence="5">
    <location>
        <begin position="3281"/>
        <end position="3354"/>
    </location>
</feature>
<evidence type="ECO:0000313" key="6">
    <source>
        <dbReference type="EMBL" id="WXB09751.1"/>
    </source>
</evidence>
<name>A0ABZ2LJ27_9BACT</name>
<dbReference type="Proteomes" id="UP001374803">
    <property type="component" value="Chromosome"/>
</dbReference>
<dbReference type="Gene3D" id="1.10.1200.10">
    <property type="entry name" value="ACP-like"/>
    <property type="match status" value="4"/>
</dbReference>
<dbReference type="EMBL" id="CP089983">
    <property type="protein sequence ID" value="WXB09751.1"/>
    <property type="molecule type" value="Genomic_DNA"/>
</dbReference>
<dbReference type="Gene3D" id="3.40.50.980">
    <property type="match status" value="4"/>
</dbReference>
<dbReference type="PROSITE" id="PS00455">
    <property type="entry name" value="AMP_BINDING"/>
    <property type="match status" value="1"/>
</dbReference>
<dbReference type="InterPro" id="IPR020806">
    <property type="entry name" value="PKS_PP-bd"/>
</dbReference>
<dbReference type="CDD" id="cd05930">
    <property type="entry name" value="A_NRPS"/>
    <property type="match status" value="1"/>
</dbReference>
<dbReference type="PROSITE" id="PS00012">
    <property type="entry name" value="PHOSPHOPANTETHEINE"/>
    <property type="match status" value="4"/>
</dbReference>
<feature type="domain" description="Carrier" evidence="5">
    <location>
        <begin position="2223"/>
        <end position="2300"/>
    </location>
</feature>
<dbReference type="InterPro" id="IPR023213">
    <property type="entry name" value="CAT-like_dom_sf"/>
</dbReference>
<feature type="region of interest" description="Disordered" evidence="4">
    <location>
        <begin position="3576"/>
        <end position="3599"/>
    </location>
</feature>
<evidence type="ECO:0000256" key="1">
    <source>
        <dbReference type="ARBA" id="ARBA00001957"/>
    </source>
</evidence>
<dbReference type="InterPro" id="IPR045851">
    <property type="entry name" value="AMP-bd_C_sf"/>
</dbReference>
<dbReference type="InterPro" id="IPR009081">
    <property type="entry name" value="PP-bd_ACP"/>
</dbReference>
<dbReference type="CDD" id="cd19531">
    <property type="entry name" value="LCL_NRPS-like"/>
    <property type="match status" value="3"/>
</dbReference>
<sequence>MEKVEDVYELSGTQRGILFECVSRPEEKSLYVVQLVATVVTHLDVARLERAFRIVLGRTPALRTAFFWQDRDRPLQLVFREYPFRIEVRDESAGDAVAFRQAVRRFADEDRRRGFDLARPLLMRASVVRTEHGSALVLTTHHLLFDGWSMGHILHDVIAAYEQGAAARLPARRPYREFIRWLQKANVAEATMYWNARLRRVGTSLLSPTLPRAPNDRIEVAAGTSRRQELGPETAAALRNVAKELRVTLNTLVEVAWGVLLARHVGSQEIVFGTVSSGRPPELPGSDGMIGLFINTLPCRFSSMERSTVRELVVRHQASRTSDLQYGFLSLSEVLAGQKGRPFDTLIAFENYPAASTMQAMFGEVKVTEASVEEGTEFPFEIRVLPSGNDLHIDLLLGRGIDEDALASACAAEIFRQFGVVLEALPSSLGVRVADLLARIRTGSDIVLGDGTLREPVAIEGLGLLGHRVGTSEDMVFVRPSTDVLIDGKRGPVLPLEFGTLGPAPSPRARTLSPSLLELRFGARWMRIDGEWASLERRERALSEAMGQRVALWHDAGPAGLVCIVETPEAGEDARLRPAPDNVAERVATQLAREVSVFEWTGAAGTSVEELRRQWLASHAENAGGAQRERHAEIEYQLGAFWREVLKVTEVGASSDFVELGGHSLSSMQVAARARRTWGNELEIAEFFLRRTLREQAEYVAATLAGTRRALLPPLVAGRPRDPADANMGRLSLGQLGFWYQTQLLPHSGVHNVPVVLGVDGSLDASTIARALDRLVERHPALRTRFVAQGADVLQEIVAEAFFEVEQLETSEVAAFCERPFDLSRAPLLRAGITRDEKRVAIVFHHIVVDGWSLGILLSEFATLYNALAVDRTVELPRPVVSPIDYARWQREILESEQARVFRDQWRAELAGVPSALELPTSFPRPAVFGRAGGTHAFDLSDETVARLRALLTGRGLSLFQVLVSAFAVFLSRIANQPDIVIGTLFAGRSTRELEAAVGLFLNTVPIRVRVPEQATFADLLESTRATVMRAYDRQDYPFEQLVSDLKIEHDASRTPLFQVLCLVQNTPLEGASLRGAGPVNAVSPAVQFSNFDLTLNAIERANQISCRFEYNSELFDAPTIARWADAFTTLLAHLVAPASGPEALAQVRLTPGARRVLSRPDPGPGLDGTTFVDTFEGAVRRGPSRIAATDGRGSLTYAELDDASRRVAAHLRARGVRDEAPVALVMDRSIAFLVSLVGILRSGGAYVPIVPGTPRERAKSMLEQAAVRLVLTQAHLAEEASEWGVSLAIYETATEHDADDAGPAPKAGALAYILFTSGSTGVPKGAMVHHGGMLNHLAAKCEDLALTADDVVAQTTTQSFDVAIWQFLAPLCIGARVAIFEESVAWLPAAFFARIAHERPTVVETVPSHLGVLTHWLKSAAERPSLESVRFVMVTGEAFPAPLAREWLELAPRTRLVNAYGPTECSDDVTHAIVGPGDALVWPTVPIGRALHGQRLYVLDPTLAFVPEGVVGELYVGGLGVGLGYVGDPEKTTAVFLEDPYADEPGARMYRTGDLVRDLGGGELLFVGRNDEQVKIGGVRIELGEVESALLQVPGIEAAAALVMGGEGPKQLVAFCVTREAGAWDPSFVRDALRQRVPAALVPGRLLRLDELPLTPNGKVDRAALQKQVPEREEDVRAIVPPRTEREREVLKLWSEVLGIDPNHLSVEDDFFAVGGNSLQSLRLLGRVQSTYGAELSLRQFAEGATVRAMAKRLTGSGRGAHTLSKAPRSGHYPLTYAQERMWFLSKLEGGDAAYNVALALDLEGRVNIEALRGALTDVMARHTALRLRIVERDGEAYQCDADGTPALAHTSVTESEAREAVERELRRPFRVGDVNEPLARITLFERPASKFTLLWVFHHSIVDGWSMEILERELGEAYAQRLAGGTPSWAPLPFDYIDYAHWQREHLTESAMERHLSYWRDYLGGELPVLALPADRPRKPVKGFEGASYEEPLGPELHAALTQYAQRSRVTLFVTLLAAYGLLLTRLSGQREVIVGSPHAGRTHAEMEGVIGLFVNTVVHRVRPRGDETWDDFVRRLQTAAFEVAEHHEVPFERVVQALRVRRDPSHDPVFQTMFAVEETPDGELHLPGAKLVSSLSHKRFSKFDMEVTARISGSGISLRWEYSTDLFDHATVVGFARRFRELLSQCLDPMQAESVLEVAPAAVAAPAPAAPVMETRAIEPPRAEREREVQALWVELLGIEPGTLGVDDDFFDAGGNSLLSLRLLARIRKAYGVELTLRQFSEATTVRTMSKLLAEAKGGPLARPFRKAARTGRYPLTYAQERMWFLSKLEGGDAAYNVALVLDLQGRVNVEALRAALNDVMARHTALRLRIVDDEGDAYQCEGPASLALEHTLVGEARAHEAAEREVQRAFRVGDAEEPLVRATLFERPGPKYTLLWIFHHAVIDGWSQEILQRELGEAYASRLEGRPPSWAELAHDYVDYVHWQREHLTEAEIERHLAYWRDYLGGELPVLALPADRPRKAAKGFDGATYEHTLGPELQAALKRCAQEARVTPFVTFLAAYGVLLTRLCGQEEVLIGTPHAGRTHAEVEGVVGLFVNTIVHRVQPRADESWGDYVRRLQADAFAMGEHHEVPFERIVDALRIPRDPSHDPVFQTMLVMDEIPEAAPDLGELHLAPVPVKHGTSKFDLTLNVRTSPDGVHLAWEYATDLFDHATIERISGHFETLLTGLARETDPRLSTLSLLTDAERQRLVAHEPAVFPTERCLHESFEDQVARNPNAVAVVFEGQTLTYAQLDLRANRLAHHLRDLGVEPDTLVPICVERSLDMIVGLLGILKAGGAYLPLDPAYPAPRLAYMLADSEARILVTQKALLDRLPEHHARVVCLDALPPHDGPAPHRPRTLPHHLAYCIYTSGSTGTPKGTLVTHDNVCRLFAATDAYFHFGPNDVWSLFHSYAFDFSVWEIFGALIYGGRLVVVPPLVTKSPEAMLELLRKDAITVLNQTPSAFRQLIRAIQSDASGAPSLPALRTVIFGGEALELSSLAPWFEAYGDAHPTLVNMYGITETTVHVTHRVVRAVDVTDAWRSPIGRPMPDLQLYVLDDRLDPVPVGTPGELYVGGAGLARGYLRRPELTAERFLRDPFSSDPNARLYRTGDRARRRPDGDIDYLGRVDNQVKVRGYRIELGEIEALLREHVQEAIVLAIGSQETQQRLAAWLVAPAGGAVDVPAIRQHLAASLPPFMVPADFTVLASVPLTANGKVDRAQLLASMARVRSVEQAPVAPLNATEEVLAPIFEDALGVPVGTHDNFFASGGDSILAVKVARMASQRGIPLAVATIFQHQTIAGIARALGATASQDASPLGPAPIERLPRFEVPEDCEDAYPLTAMQREMRQAYLANRGHAVGVFHAQHWVRIRDARASADAMEQAAQTLLDRHPVLRTRILTGPDGEPYQVVKRHDRVWFVRHDARHVAEDARHDYMQRLVLADRADPFPEGNGPHGLLRFHWVDFAQDTFGLVRSIHHAIDDGWGNQYLLTWMFDLYEKAKAGHAPSPEAPVANVFKEYVALEDEMRSSPQAAEFWRSQRLPAPEPLPRREPPERSEDALQRFVGEGIVQRLYATARREGVSIKAVALSAYLELLEREVPSAGPTIGIVANGRSDRLSDPLSSLGLFWNLVPLCVRRGESAREEHVRAIQHALAQLEPYAIYPGCRIAQSSGAEPAFVATFNFVNFHNAFQEAEHDQLHFEDFGTHDKFSYPLNLHVSVDRGEDQVMIVVNHDGAYFERERVARLLDRYIELLLARVS</sequence>
<dbReference type="Pfam" id="PF00668">
    <property type="entry name" value="Condensation"/>
    <property type="match status" value="5"/>
</dbReference>
<evidence type="ECO:0000256" key="3">
    <source>
        <dbReference type="ARBA" id="ARBA00022553"/>
    </source>
</evidence>
<organism evidence="6 7">
    <name type="scientific">Pendulispora rubella</name>
    <dbReference type="NCBI Taxonomy" id="2741070"/>
    <lineage>
        <taxon>Bacteria</taxon>
        <taxon>Pseudomonadati</taxon>
        <taxon>Myxococcota</taxon>
        <taxon>Myxococcia</taxon>
        <taxon>Myxococcales</taxon>
        <taxon>Sorangiineae</taxon>
        <taxon>Pendulisporaceae</taxon>
        <taxon>Pendulispora</taxon>
    </lineage>
</organism>
<dbReference type="InterPro" id="IPR001242">
    <property type="entry name" value="Condensation_dom"/>
</dbReference>
<proteinExistence type="predicted"/>
<dbReference type="Gene3D" id="3.30.559.30">
    <property type="entry name" value="Nonribosomal peptide synthetase, condensation domain"/>
    <property type="match status" value="5"/>
</dbReference>
<dbReference type="SUPFAM" id="SSF47336">
    <property type="entry name" value="ACP-like"/>
    <property type="match status" value="4"/>
</dbReference>
<dbReference type="SUPFAM" id="SSF56801">
    <property type="entry name" value="Acetyl-CoA synthetase-like"/>
    <property type="match status" value="2"/>
</dbReference>
<dbReference type="InterPro" id="IPR025110">
    <property type="entry name" value="AMP-bd_C"/>
</dbReference>
<evidence type="ECO:0000259" key="5">
    <source>
        <dbReference type="PROSITE" id="PS50075"/>
    </source>
</evidence>
<dbReference type="InterPro" id="IPR006162">
    <property type="entry name" value="Ppantetheine_attach_site"/>
</dbReference>
<dbReference type="RefSeq" id="WP_394839424.1">
    <property type="nucleotide sequence ID" value="NZ_CP089929.1"/>
</dbReference>
<comment type="cofactor">
    <cofactor evidence="1">
        <name>pantetheine 4'-phosphate</name>
        <dbReference type="ChEBI" id="CHEBI:47942"/>
    </cofactor>
</comment>
<dbReference type="Gene3D" id="3.30.300.30">
    <property type="match status" value="2"/>
</dbReference>
<dbReference type="InterPro" id="IPR000873">
    <property type="entry name" value="AMP-dep_synth/lig_dom"/>
</dbReference>
<gene>
    <name evidence="6" type="ORF">LVJ94_21290</name>
</gene>
<dbReference type="InterPro" id="IPR020845">
    <property type="entry name" value="AMP-binding_CS"/>
</dbReference>
<dbReference type="InterPro" id="IPR010071">
    <property type="entry name" value="AA_adenyl_dom"/>
</dbReference>
<evidence type="ECO:0000256" key="4">
    <source>
        <dbReference type="SAM" id="MobiDB-lite"/>
    </source>
</evidence>
<dbReference type="NCBIfam" id="NF003417">
    <property type="entry name" value="PRK04813.1"/>
    <property type="match status" value="2"/>
</dbReference>
<feature type="domain" description="Carrier" evidence="5">
    <location>
        <begin position="1682"/>
        <end position="1759"/>
    </location>
</feature>
<dbReference type="InterPro" id="IPR036736">
    <property type="entry name" value="ACP-like_sf"/>
</dbReference>
<dbReference type="Gene3D" id="2.30.38.10">
    <property type="entry name" value="Luciferase, Domain 3"/>
    <property type="match status" value="2"/>
</dbReference>
<dbReference type="Pfam" id="PF00501">
    <property type="entry name" value="AMP-binding"/>
    <property type="match status" value="2"/>
</dbReference>
<dbReference type="CDD" id="cd17643">
    <property type="entry name" value="A_NRPS_Cytc1-like"/>
    <property type="match status" value="1"/>
</dbReference>
<protein>
    <submittedName>
        <fullName evidence="6">Amino acid adenylation domain-containing protein</fullName>
    </submittedName>
</protein>